<organism evidence="4 5">
    <name type="scientific">Sistotremastrum suecicum HHB10207 ss-3</name>
    <dbReference type="NCBI Taxonomy" id="1314776"/>
    <lineage>
        <taxon>Eukaryota</taxon>
        <taxon>Fungi</taxon>
        <taxon>Dikarya</taxon>
        <taxon>Basidiomycota</taxon>
        <taxon>Agaricomycotina</taxon>
        <taxon>Agaricomycetes</taxon>
        <taxon>Sistotremastrales</taxon>
        <taxon>Sistotremastraceae</taxon>
        <taxon>Sistotremastrum</taxon>
    </lineage>
</organism>
<dbReference type="AlphaFoldDB" id="A0A165Z015"/>
<feature type="region of interest" description="Disordered" evidence="1">
    <location>
        <begin position="305"/>
        <end position="330"/>
    </location>
</feature>
<reference evidence="4 5" key="1">
    <citation type="journal article" date="2016" name="Mol. Biol. Evol.">
        <title>Comparative Genomics of Early-Diverging Mushroom-Forming Fungi Provides Insights into the Origins of Lignocellulose Decay Capabilities.</title>
        <authorList>
            <person name="Nagy L.G."/>
            <person name="Riley R."/>
            <person name="Tritt A."/>
            <person name="Adam C."/>
            <person name="Daum C."/>
            <person name="Floudas D."/>
            <person name="Sun H."/>
            <person name="Yadav J.S."/>
            <person name="Pangilinan J."/>
            <person name="Larsson K.H."/>
            <person name="Matsuura K."/>
            <person name="Barry K."/>
            <person name="Labutti K."/>
            <person name="Kuo R."/>
            <person name="Ohm R.A."/>
            <person name="Bhattacharya S.S."/>
            <person name="Shirouzu T."/>
            <person name="Yoshinaga Y."/>
            <person name="Martin F.M."/>
            <person name="Grigoriev I.V."/>
            <person name="Hibbett D.S."/>
        </authorList>
    </citation>
    <scope>NUCLEOTIDE SEQUENCE [LARGE SCALE GENOMIC DNA]</scope>
    <source>
        <strain evidence="4 5">HHB10207 ss-3</strain>
    </source>
</reference>
<sequence>MDEPDSLAWSLSLSFALVPRLSFSAYNHRSSAMSDPSPSEQPTKLDVERNTSTIASSGDHFSKLIAIVEKLNVTMEGQKLTMEKVESTLIDHGKKFDVLTRDALKNDLPYDQKDLEDESTCMALYDMVMAKTKEKADEWKETMEVTLIFIALFSAVLTALLVPATQALLPNSITFGNYTPPSSQLPLPLRSAEVVCAFYYLSLIIAIIIAVLCALGRRWVRELITKPNLKTWREKMFWHIERMRRAEGWLQTLMDVLYWMLLSSIGLFMGGLLYQLWDVSHSFEQRASILLATWALGTDPMLQQREREEGGENECGQESATLDTKEQSHG</sequence>
<evidence type="ECO:0000256" key="2">
    <source>
        <dbReference type="SAM" id="Phobius"/>
    </source>
</evidence>
<keyword evidence="2" id="KW-0812">Transmembrane</keyword>
<keyword evidence="2" id="KW-0472">Membrane</keyword>
<gene>
    <name evidence="4" type="ORF">SISSUDRAFT_378899</name>
</gene>
<keyword evidence="5" id="KW-1185">Reference proteome</keyword>
<dbReference type="Pfam" id="PF20153">
    <property type="entry name" value="DUF6535"/>
    <property type="match status" value="1"/>
</dbReference>
<dbReference type="Proteomes" id="UP000076798">
    <property type="component" value="Unassembled WGS sequence"/>
</dbReference>
<feature type="domain" description="DUF6535" evidence="3">
    <location>
        <begin position="125"/>
        <end position="277"/>
    </location>
</feature>
<feature type="transmembrane region" description="Helical" evidence="2">
    <location>
        <begin position="197"/>
        <end position="216"/>
    </location>
</feature>
<accession>A0A165Z015</accession>
<evidence type="ECO:0000313" key="5">
    <source>
        <dbReference type="Proteomes" id="UP000076798"/>
    </source>
</evidence>
<dbReference type="EMBL" id="KV428218">
    <property type="protein sequence ID" value="KZT33788.1"/>
    <property type="molecule type" value="Genomic_DNA"/>
</dbReference>
<feature type="transmembrane region" description="Helical" evidence="2">
    <location>
        <begin position="145"/>
        <end position="169"/>
    </location>
</feature>
<protein>
    <recommendedName>
        <fullName evidence="3">DUF6535 domain-containing protein</fullName>
    </recommendedName>
</protein>
<evidence type="ECO:0000259" key="3">
    <source>
        <dbReference type="Pfam" id="PF20153"/>
    </source>
</evidence>
<dbReference type="InterPro" id="IPR045338">
    <property type="entry name" value="DUF6535"/>
</dbReference>
<name>A0A165Z015_9AGAM</name>
<proteinExistence type="predicted"/>
<evidence type="ECO:0000256" key="1">
    <source>
        <dbReference type="SAM" id="MobiDB-lite"/>
    </source>
</evidence>
<evidence type="ECO:0000313" key="4">
    <source>
        <dbReference type="EMBL" id="KZT33788.1"/>
    </source>
</evidence>
<dbReference type="OrthoDB" id="3235960at2759"/>
<keyword evidence="2" id="KW-1133">Transmembrane helix</keyword>
<feature type="transmembrane region" description="Helical" evidence="2">
    <location>
        <begin position="256"/>
        <end position="277"/>
    </location>
</feature>